<proteinExistence type="predicted"/>
<comment type="caution">
    <text evidence="1">The sequence shown here is derived from an EMBL/GenBank/DDBJ whole genome shotgun (WGS) entry which is preliminary data.</text>
</comment>
<name>A0A0B2VZT1_TOXCA</name>
<protein>
    <submittedName>
        <fullName evidence="1">Uncharacterized protein</fullName>
    </submittedName>
</protein>
<dbReference type="AlphaFoldDB" id="A0A0B2VZT1"/>
<accession>A0A0B2VZT1</accession>
<feature type="non-terminal residue" evidence="1">
    <location>
        <position position="1"/>
    </location>
</feature>
<keyword evidence="2" id="KW-1185">Reference proteome</keyword>
<gene>
    <name evidence="1" type="ORF">Tcan_01044</name>
</gene>
<reference evidence="1 2" key="1">
    <citation type="submission" date="2014-11" db="EMBL/GenBank/DDBJ databases">
        <title>Genetic blueprint of the zoonotic pathogen Toxocara canis.</title>
        <authorList>
            <person name="Zhu X.-Q."/>
            <person name="Korhonen P.K."/>
            <person name="Cai H."/>
            <person name="Young N.D."/>
            <person name="Nejsum P."/>
            <person name="von Samson-Himmelstjerna G."/>
            <person name="Boag P.R."/>
            <person name="Tan P."/>
            <person name="Li Q."/>
            <person name="Min J."/>
            <person name="Yang Y."/>
            <person name="Wang X."/>
            <person name="Fang X."/>
            <person name="Hall R.S."/>
            <person name="Hofmann A."/>
            <person name="Sternberg P.W."/>
            <person name="Jex A.R."/>
            <person name="Gasser R.B."/>
        </authorList>
    </citation>
    <scope>NUCLEOTIDE SEQUENCE [LARGE SCALE GENOMIC DNA]</scope>
    <source>
        <strain evidence="1">PN_DK_2014</strain>
    </source>
</reference>
<dbReference type="EMBL" id="JPKZ01000618">
    <property type="protein sequence ID" value="KHN86475.1"/>
    <property type="molecule type" value="Genomic_DNA"/>
</dbReference>
<sequence>SILRYITELQWALENCSSEDNYSLPSLFSFWLFSLTKHCKAQYGDDCFTAQDQNDDATTTIQYISLQTICRRNLNATRYKLYLAETKEKKAEHLWQKMHVTEEKKFRKKKCLSGMPKTANNTERLKIGHEGKCILEQHLSVPNLKWLNKSKK</sequence>
<feature type="non-terminal residue" evidence="1">
    <location>
        <position position="152"/>
    </location>
</feature>
<evidence type="ECO:0000313" key="2">
    <source>
        <dbReference type="Proteomes" id="UP000031036"/>
    </source>
</evidence>
<organism evidence="1 2">
    <name type="scientific">Toxocara canis</name>
    <name type="common">Canine roundworm</name>
    <dbReference type="NCBI Taxonomy" id="6265"/>
    <lineage>
        <taxon>Eukaryota</taxon>
        <taxon>Metazoa</taxon>
        <taxon>Ecdysozoa</taxon>
        <taxon>Nematoda</taxon>
        <taxon>Chromadorea</taxon>
        <taxon>Rhabditida</taxon>
        <taxon>Spirurina</taxon>
        <taxon>Ascaridomorpha</taxon>
        <taxon>Ascaridoidea</taxon>
        <taxon>Toxocaridae</taxon>
        <taxon>Toxocara</taxon>
    </lineage>
</organism>
<evidence type="ECO:0000313" key="1">
    <source>
        <dbReference type="EMBL" id="KHN86475.1"/>
    </source>
</evidence>
<dbReference type="Proteomes" id="UP000031036">
    <property type="component" value="Unassembled WGS sequence"/>
</dbReference>